<dbReference type="GeneID" id="85325321"/>
<proteinExistence type="predicted"/>
<comment type="caution">
    <text evidence="3">The sequence shown here is derived from an EMBL/GenBank/DDBJ whole genome shotgun (WGS) entry which is preliminary data.</text>
</comment>
<dbReference type="AlphaFoldDB" id="A0AA40DY80"/>
<sequence>MSLTINLFFFCVLPSPFPAPNTSSSPCNMADASRHASKQRSPARCLSSPSRVRGRVSGVIFRNWFGSEPLPPLWDLVVW</sequence>
<keyword evidence="2" id="KW-0732">Signal</keyword>
<dbReference type="RefSeq" id="XP_060296835.1">
    <property type="nucleotide sequence ID" value="XM_060442051.1"/>
</dbReference>
<name>A0AA40DY80_9PEZI</name>
<keyword evidence="4" id="KW-1185">Reference proteome</keyword>
<feature type="chain" id="PRO_5041330136" description="Secreted protein" evidence="2">
    <location>
        <begin position="25"/>
        <end position="79"/>
    </location>
</feature>
<evidence type="ECO:0000256" key="1">
    <source>
        <dbReference type="SAM" id="MobiDB-lite"/>
    </source>
</evidence>
<evidence type="ECO:0008006" key="5">
    <source>
        <dbReference type="Google" id="ProtNLM"/>
    </source>
</evidence>
<evidence type="ECO:0000256" key="2">
    <source>
        <dbReference type="SAM" id="SignalP"/>
    </source>
</evidence>
<accession>A0AA40DY80</accession>
<feature type="region of interest" description="Disordered" evidence="1">
    <location>
        <begin position="21"/>
        <end position="48"/>
    </location>
</feature>
<gene>
    <name evidence="3" type="ORF">B0T26DRAFT_711635</name>
</gene>
<dbReference type="EMBL" id="JAUIRO010000004">
    <property type="protein sequence ID" value="KAK0718042.1"/>
    <property type="molecule type" value="Genomic_DNA"/>
</dbReference>
<protein>
    <recommendedName>
        <fullName evidence="5">Secreted protein</fullName>
    </recommendedName>
</protein>
<evidence type="ECO:0000313" key="3">
    <source>
        <dbReference type="EMBL" id="KAK0718042.1"/>
    </source>
</evidence>
<reference evidence="3" key="1">
    <citation type="submission" date="2023-06" db="EMBL/GenBank/DDBJ databases">
        <title>Genome-scale phylogeny and comparative genomics of the fungal order Sordariales.</title>
        <authorList>
            <consortium name="Lawrence Berkeley National Laboratory"/>
            <person name="Hensen N."/>
            <person name="Bonometti L."/>
            <person name="Westerberg I."/>
            <person name="Brannstrom I.O."/>
            <person name="Guillou S."/>
            <person name="Cros-Aarteil S."/>
            <person name="Calhoun S."/>
            <person name="Haridas S."/>
            <person name="Kuo A."/>
            <person name="Mondo S."/>
            <person name="Pangilinan J."/>
            <person name="Riley R."/>
            <person name="LaButti K."/>
            <person name="Andreopoulos B."/>
            <person name="Lipzen A."/>
            <person name="Chen C."/>
            <person name="Yanf M."/>
            <person name="Daum C."/>
            <person name="Ng V."/>
            <person name="Clum A."/>
            <person name="Steindorff A."/>
            <person name="Ohm R."/>
            <person name="Martin F."/>
            <person name="Silar P."/>
            <person name="Natvig D."/>
            <person name="Lalanne C."/>
            <person name="Gautier V."/>
            <person name="Ament-velasquez S.L."/>
            <person name="Kruys A."/>
            <person name="Hutchinson M.I."/>
            <person name="Powell A.J."/>
            <person name="Barry K."/>
            <person name="Miller A.N."/>
            <person name="Grigoriev I.V."/>
            <person name="Debuchy R."/>
            <person name="Gladieux P."/>
            <person name="Thoren M.H."/>
            <person name="Johannesson H."/>
        </authorList>
    </citation>
    <scope>NUCLEOTIDE SEQUENCE</scope>
    <source>
        <strain evidence="3">SMH2392-1A</strain>
    </source>
</reference>
<organism evidence="3 4">
    <name type="scientific">Lasiosphaeria miniovina</name>
    <dbReference type="NCBI Taxonomy" id="1954250"/>
    <lineage>
        <taxon>Eukaryota</taxon>
        <taxon>Fungi</taxon>
        <taxon>Dikarya</taxon>
        <taxon>Ascomycota</taxon>
        <taxon>Pezizomycotina</taxon>
        <taxon>Sordariomycetes</taxon>
        <taxon>Sordariomycetidae</taxon>
        <taxon>Sordariales</taxon>
        <taxon>Lasiosphaeriaceae</taxon>
        <taxon>Lasiosphaeria</taxon>
    </lineage>
</organism>
<evidence type="ECO:0000313" key="4">
    <source>
        <dbReference type="Proteomes" id="UP001172101"/>
    </source>
</evidence>
<dbReference type="Proteomes" id="UP001172101">
    <property type="component" value="Unassembled WGS sequence"/>
</dbReference>
<feature type="signal peptide" evidence="2">
    <location>
        <begin position="1"/>
        <end position="24"/>
    </location>
</feature>